<dbReference type="PROSITE" id="PS50885">
    <property type="entry name" value="HAMP"/>
    <property type="match status" value="1"/>
</dbReference>
<keyword evidence="2" id="KW-1133">Transmembrane helix</keyword>
<sequence length="312" mass="34618">MRVRTEITALLIALLSLQILTSLGAIGLLSRMAPAIEQIIEENSYSIIAVEEMLVILGNTPVNDEDRERFDEAFTRASTNITESGERPAIHTIERYHQAALRGDAQARAETTSALSELARINHDSMARMDERAKRMGISGAWAAMILGVISVFLGLVFARRLLHRIVEPAEDFQATARAFTSGDLLRRVHLDEPPPEFKDTARCINTLLDEHQRLRHGGSPQSDATPSPRAGTLSDGERRLAIALLDDYATPGALLDSSGRVLATSRAALDLPDEARAQLRELDAIAEDERLWRRRQLTDELWLATLERLEA</sequence>
<dbReference type="GO" id="GO:0007165">
    <property type="term" value="P:signal transduction"/>
    <property type="evidence" value="ECO:0007669"/>
    <property type="project" value="InterPro"/>
</dbReference>
<evidence type="ECO:0000313" key="5">
    <source>
        <dbReference type="Proteomes" id="UP000321046"/>
    </source>
</evidence>
<evidence type="ECO:0000256" key="1">
    <source>
        <dbReference type="SAM" id="MobiDB-lite"/>
    </source>
</evidence>
<evidence type="ECO:0000256" key="2">
    <source>
        <dbReference type="SAM" id="Phobius"/>
    </source>
</evidence>
<feature type="domain" description="HAMP" evidence="3">
    <location>
        <begin position="164"/>
        <end position="217"/>
    </location>
</feature>
<dbReference type="GO" id="GO:0016020">
    <property type="term" value="C:membrane"/>
    <property type="evidence" value="ECO:0007669"/>
    <property type="project" value="InterPro"/>
</dbReference>
<keyword evidence="2" id="KW-0472">Membrane</keyword>
<gene>
    <name evidence="4" type="ORF">FRC96_12590</name>
</gene>
<organism evidence="4 5">
    <name type="scientific">Lujinxingia vulgaris</name>
    <dbReference type="NCBI Taxonomy" id="2600176"/>
    <lineage>
        <taxon>Bacteria</taxon>
        <taxon>Deltaproteobacteria</taxon>
        <taxon>Bradymonadales</taxon>
        <taxon>Lujinxingiaceae</taxon>
        <taxon>Lujinxingia</taxon>
    </lineage>
</organism>
<dbReference type="RefSeq" id="WP_146974845.1">
    <property type="nucleotide sequence ID" value="NZ_VOSL01000054.1"/>
</dbReference>
<evidence type="ECO:0000259" key="3">
    <source>
        <dbReference type="PROSITE" id="PS50885"/>
    </source>
</evidence>
<evidence type="ECO:0000313" key="4">
    <source>
        <dbReference type="EMBL" id="TXD34464.1"/>
    </source>
</evidence>
<keyword evidence="2" id="KW-0812">Transmembrane</keyword>
<protein>
    <submittedName>
        <fullName evidence="4">HAMP domain-containing protein</fullName>
    </submittedName>
</protein>
<accession>A0A5C6X5V4</accession>
<dbReference type="InterPro" id="IPR003660">
    <property type="entry name" value="HAMP_dom"/>
</dbReference>
<dbReference type="AlphaFoldDB" id="A0A5C6X5V4"/>
<dbReference type="EMBL" id="VOSL01000054">
    <property type="protein sequence ID" value="TXD34464.1"/>
    <property type="molecule type" value="Genomic_DNA"/>
</dbReference>
<name>A0A5C6X5V4_9DELT</name>
<dbReference type="Proteomes" id="UP000321046">
    <property type="component" value="Unassembled WGS sequence"/>
</dbReference>
<comment type="caution">
    <text evidence="4">The sequence shown here is derived from an EMBL/GenBank/DDBJ whole genome shotgun (WGS) entry which is preliminary data.</text>
</comment>
<reference evidence="4 5" key="1">
    <citation type="submission" date="2019-08" db="EMBL/GenBank/DDBJ databases">
        <title>Bradymonadales sp. TMQ2.</title>
        <authorList>
            <person name="Liang Q."/>
        </authorList>
    </citation>
    <scope>NUCLEOTIDE SEQUENCE [LARGE SCALE GENOMIC DNA]</scope>
    <source>
        <strain evidence="4 5">TMQ2</strain>
    </source>
</reference>
<dbReference type="OrthoDB" id="9816090at2"/>
<feature type="transmembrane region" description="Helical" evidence="2">
    <location>
        <begin position="140"/>
        <end position="159"/>
    </location>
</feature>
<feature type="region of interest" description="Disordered" evidence="1">
    <location>
        <begin position="215"/>
        <end position="234"/>
    </location>
</feature>
<dbReference type="Gene3D" id="6.10.340.10">
    <property type="match status" value="1"/>
</dbReference>
<proteinExistence type="predicted"/>